<evidence type="ECO:0008006" key="4">
    <source>
        <dbReference type="Google" id="ProtNLM"/>
    </source>
</evidence>
<dbReference type="OrthoDB" id="9810174at2"/>
<evidence type="ECO:0000256" key="1">
    <source>
        <dbReference type="SAM" id="MobiDB-lite"/>
    </source>
</evidence>
<proteinExistence type="predicted"/>
<dbReference type="SUPFAM" id="SSF88874">
    <property type="entry name" value="Receptor-binding domain of short tail fibre protein gp12"/>
    <property type="match status" value="1"/>
</dbReference>
<evidence type="ECO:0000313" key="3">
    <source>
        <dbReference type="Proteomes" id="UP000193553"/>
    </source>
</evidence>
<feature type="region of interest" description="Disordered" evidence="1">
    <location>
        <begin position="343"/>
        <end position="384"/>
    </location>
</feature>
<feature type="compositionally biased region" description="Polar residues" evidence="1">
    <location>
        <begin position="347"/>
        <end position="361"/>
    </location>
</feature>
<name>A0A1X3HAD6_9BRAD</name>
<gene>
    <name evidence="2" type="ORF">BSZ18_12990</name>
</gene>
<accession>A0A1X3HAD6</accession>
<reference evidence="2 3" key="1">
    <citation type="submission" date="2017-03" db="EMBL/GenBank/DDBJ databases">
        <title>Whole genome sequences of fourteen strains of Bradyrhizobium canariense and one strain of Bradyrhizobium japonicum isolated from Lupinus (Papilionoideae: Genisteae) species in Algeria.</title>
        <authorList>
            <person name="Crovadore J."/>
            <person name="Chekireb D."/>
            <person name="Brachmann A."/>
            <person name="Chablais R."/>
            <person name="Cochard B."/>
            <person name="Lefort F."/>
        </authorList>
    </citation>
    <scope>NUCLEOTIDE SEQUENCE [LARGE SCALE GENOMIC DNA]</scope>
    <source>
        <strain evidence="2 3">UBMA195</strain>
    </source>
</reference>
<protein>
    <recommendedName>
        <fullName evidence="4">Microcystin-dependent protein</fullName>
    </recommendedName>
</protein>
<sequence length="393" mass="40076">MSWNGSGTFNRLYSWIADRAAGLDISSVRMDADTNDITAQGFGNCLTRDGQGGPTTNLSMATFKHTNVGNGSARTDYAALGQVQDGLLDWTIDSGSATAYVATYTPALTLLNDGQLCSFRAANSNTTTTPTFAPNGLTPRTITKVGGVALGIGDIQASQEVDLRYNSGSTRWELQNPSNVAALQGAATTGDVKPTYKTSADTGWLMMSDGTMGSATSGADSSTVNNQALFTSLFNNTSDTACPLLTSTGAATTRAAQGTAAAAWAANCRMTLPKMLGRALCSAGAGGGLTSRALGGIVGEENHLLTTSEIPAVAFSGTTGNDSPDHTHGGVLVSTNGYNSPGGATAVVQSANGGSTAGASTRHQHPFSGNISGGGGTHNNMQPSTFVNFMIKQ</sequence>
<dbReference type="EMBL" id="NAFI01000166">
    <property type="protein sequence ID" value="OSJ12437.1"/>
    <property type="molecule type" value="Genomic_DNA"/>
</dbReference>
<comment type="caution">
    <text evidence="2">The sequence shown here is derived from an EMBL/GenBank/DDBJ whole genome shotgun (WGS) entry which is preliminary data.</text>
</comment>
<dbReference type="Proteomes" id="UP000193553">
    <property type="component" value="Unassembled WGS sequence"/>
</dbReference>
<organism evidence="2 3">
    <name type="scientific">Bradyrhizobium canariense</name>
    <dbReference type="NCBI Taxonomy" id="255045"/>
    <lineage>
        <taxon>Bacteria</taxon>
        <taxon>Pseudomonadati</taxon>
        <taxon>Pseudomonadota</taxon>
        <taxon>Alphaproteobacteria</taxon>
        <taxon>Hyphomicrobiales</taxon>
        <taxon>Nitrobacteraceae</taxon>
        <taxon>Bradyrhizobium</taxon>
    </lineage>
</organism>
<evidence type="ECO:0000313" key="2">
    <source>
        <dbReference type="EMBL" id="OSJ12437.1"/>
    </source>
</evidence>
<dbReference type="RefSeq" id="WP_085359711.1">
    <property type="nucleotide sequence ID" value="NZ_NAFD01000183.1"/>
</dbReference>
<dbReference type="AlphaFoldDB" id="A0A1X3HAD6"/>